<dbReference type="GO" id="GO:0006744">
    <property type="term" value="P:ubiquinone biosynthetic process"/>
    <property type="evidence" value="ECO:0007669"/>
    <property type="project" value="TreeGrafter"/>
</dbReference>
<comment type="similarity">
    <text evidence="1">Belongs to the protein kinase superfamily. ADCK protein kinase family.</text>
</comment>
<sequence>MSSTNSWLKVAAGARLVASAFVQKSTSDAATAAQRIAHHGGDLSSKASHAASILPSAEIVSVFYEQAMTLYQQSRIQEHDDVTTTSTTVKAGTAPYESQLRRKRERSQPNYVQQQQQKVVPTDSQSSSSNVDEYSAYLFHSKNNKIERSVTSEFERDSMGAFSSTLEASASSSIASQPQILPTATTDNDDTMNPRRHLEEGQAVPSTRIGRAFGFAKLGAGLLWGTAGEWTSRLVQGSSNSSSSAITTDANADRLAATLCRMRGAALKMGQMLSIQDESLLPPALTRALQQVRQGAEAMPQYQLHKQLSSQLGSDWREKFHTFEERPFAAASIGQVHYATVRDQTTGQVIPVVVKVQYPGVALSIESDLGNLAMLVKMTGLAPKGLFIENVIRVGRDELKVECNYLNELANQESFQTLVKADPILRDNNFVVPDVFEDLTTEQILTTAYARGGTIDKVSHLDQDERNRIGRTILYLTMQELFEWRLMQTDPNWGNFLYDAETRTTTLIDFGATREFPKSFVDGYLRIVWASANRDEEVLMAQSHKMNFLTGEENETMLNAHKLSGFTVGEPFWRDEPFDFRGSQISSRMSEHTSVFLRHRLTPPPEEVYTLHRKLAGAYMLCIKLGSVIQCRDMLEAVVANHIFEDGMPNPNCRTKTNAQPPFQSNLASLQRANDYPKSNQFSPYCSSPSFFTATFGRMPSISLVLSATGVILLLHSAYSCMHYRSLLQDMDLLQDDNHQLYPIPPMDVALRPHLLHIAKFNHLVLAT</sequence>
<accession>A0A9K3PT34</accession>
<evidence type="ECO:0000256" key="2">
    <source>
        <dbReference type="ARBA" id="ARBA00022679"/>
    </source>
</evidence>
<organism evidence="7 8">
    <name type="scientific">Nitzschia inconspicua</name>
    <dbReference type="NCBI Taxonomy" id="303405"/>
    <lineage>
        <taxon>Eukaryota</taxon>
        <taxon>Sar</taxon>
        <taxon>Stramenopiles</taxon>
        <taxon>Ochrophyta</taxon>
        <taxon>Bacillariophyta</taxon>
        <taxon>Bacillariophyceae</taxon>
        <taxon>Bacillariophycidae</taxon>
        <taxon>Bacillariales</taxon>
        <taxon>Bacillariaceae</taxon>
        <taxon>Nitzschia</taxon>
    </lineage>
</organism>
<keyword evidence="2" id="KW-0808">Transferase</keyword>
<comment type="caution">
    <text evidence="7">The sequence shown here is derived from an EMBL/GenBank/DDBJ whole genome shotgun (WGS) entry which is preliminary data.</text>
</comment>
<protein>
    <submittedName>
        <fullName evidence="7">ABC1 family-domain containing protein</fullName>
    </submittedName>
</protein>
<keyword evidence="4" id="KW-0067">ATP-binding</keyword>
<dbReference type="Pfam" id="PF03109">
    <property type="entry name" value="ABC1"/>
    <property type="match status" value="1"/>
</dbReference>
<evidence type="ECO:0000256" key="3">
    <source>
        <dbReference type="ARBA" id="ARBA00022741"/>
    </source>
</evidence>
<feature type="compositionally biased region" description="Polar residues" evidence="5">
    <location>
        <begin position="177"/>
        <end position="186"/>
    </location>
</feature>
<keyword evidence="3" id="KW-0547">Nucleotide-binding</keyword>
<dbReference type="InterPro" id="IPR034646">
    <property type="entry name" value="ADCK3_dom"/>
</dbReference>
<dbReference type="EMBL" id="JAGRRH010000014">
    <property type="protein sequence ID" value="KAG7358393.1"/>
    <property type="molecule type" value="Genomic_DNA"/>
</dbReference>
<dbReference type="OrthoDB" id="201153at2759"/>
<dbReference type="AlphaFoldDB" id="A0A9K3PT34"/>
<feature type="domain" description="ABC1 atypical kinase-like" evidence="6">
    <location>
        <begin position="292"/>
        <end position="540"/>
    </location>
</feature>
<feature type="region of interest" description="Disordered" evidence="5">
    <location>
        <begin position="80"/>
        <end position="129"/>
    </location>
</feature>
<evidence type="ECO:0000313" key="8">
    <source>
        <dbReference type="Proteomes" id="UP000693970"/>
    </source>
</evidence>
<evidence type="ECO:0000313" key="7">
    <source>
        <dbReference type="EMBL" id="KAG7358393.1"/>
    </source>
</evidence>
<evidence type="ECO:0000256" key="5">
    <source>
        <dbReference type="SAM" id="MobiDB-lite"/>
    </source>
</evidence>
<dbReference type="GO" id="GO:0005524">
    <property type="term" value="F:ATP binding"/>
    <property type="evidence" value="ECO:0007669"/>
    <property type="project" value="UniProtKB-KW"/>
</dbReference>
<evidence type="ECO:0000256" key="1">
    <source>
        <dbReference type="ARBA" id="ARBA00009670"/>
    </source>
</evidence>
<gene>
    <name evidence="7" type="ORF">IV203_014981</name>
</gene>
<dbReference type="PANTHER" id="PTHR43851:SF3">
    <property type="entry name" value="COENZYME Q8"/>
    <property type="match status" value="1"/>
</dbReference>
<proteinExistence type="inferred from homology"/>
<reference evidence="7" key="1">
    <citation type="journal article" date="2021" name="Sci. Rep.">
        <title>Diploid genomic architecture of Nitzschia inconspicua, an elite biomass production diatom.</title>
        <authorList>
            <person name="Oliver A."/>
            <person name="Podell S."/>
            <person name="Pinowska A."/>
            <person name="Traller J.C."/>
            <person name="Smith S.R."/>
            <person name="McClure R."/>
            <person name="Beliaev A."/>
            <person name="Bohutskyi P."/>
            <person name="Hill E.A."/>
            <person name="Rabines A."/>
            <person name="Zheng H."/>
            <person name="Allen L.Z."/>
            <person name="Kuo A."/>
            <person name="Grigoriev I.V."/>
            <person name="Allen A.E."/>
            <person name="Hazlebeck D."/>
            <person name="Allen E.E."/>
        </authorList>
    </citation>
    <scope>NUCLEOTIDE SEQUENCE</scope>
    <source>
        <strain evidence="7">Hildebrandi</strain>
    </source>
</reference>
<evidence type="ECO:0000259" key="6">
    <source>
        <dbReference type="Pfam" id="PF03109"/>
    </source>
</evidence>
<dbReference type="PANTHER" id="PTHR43851">
    <property type="match status" value="1"/>
</dbReference>
<dbReference type="GO" id="GO:0016740">
    <property type="term" value="F:transferase activity"/>
    <property type="evidence" value="ECO:0007669"/>
    <property type="project" value="UniProtKB-KW"/>
</dbReference>
<feature type="compositionally biased region" description="Low complexity" evidence="5">
    <location>
        <begin position="167"/>
        <end position="176"/>
    </location>
</feature>
<evidence type="ECO:0000256" key="4">
    <source>
        <dbReference type="ARBA" id="ARBA00022840"/>
    </source>
</evidence>
<reference evidence="7" key="2">
    <citation type="submission" date="2021-04" db="EMBL/GenBank/DDBJ databases">
        <authorList>
            <person name="Podell S."/>
        </authorList>
    </citation>
    <scope>NUCLEOTIDE SEQUENCE</scope>
    <source>
        <strain evidence="7">Hildebrandi</strain>
    </source>
</reference>
<feature type="compositionally biased region" description="Polar residues" evidence="5">
    <location>
        <begin position="108"/>
        <end position="129"/>
    </location>
</feature>
<name>A0A9K3PT34_9STRA</name>
<dbReference type="CDD" id="cd13970">
    <property type="entry name" value="ABC1_ADCK3"/>
    <property type="match status" value="1"/>
</dbReference>
<keyword evidence="8" id="KW-1185">Reference proteome</keyword>
<feature type="region of interest" description="Disordered" evidence="5">
    <location>
        <begin position="167"/>
        <end position="195"/>
    </location>
</feature>
<dbReference type="InterPro" id="IPR051409">
    <property type="entry name" value="Atypical_kinase_ADCK"/>
</dbReference>
<dbReference type="Proteomes" id="UP000693970">
    <property type="component" value="Unassembled WGS sequence"/>
</dbReference>
<dbReference type="InterPro" id="IPR004147">
    <property type="entry name" value="ABC1_dom"/>
</dbReference>